<feature type="region of interest" description="Disordered" evidence="12">
    <location>
        <begin position="1"/>
        <end position="21"/>
    </location>
</feature>
<feature type="repeat" description="Solcar" evidence="10">
    <location>
        <begin position="270"/>
        <end position="372"/>
    </location>
</feature>
<keyword evidence="6" id="KW-1000">Mitochondrion outer membrane</keyword>
<evidence type="ECO:0000256" key="1">
    <source>
        <dbReference type="ARBA" id="ARBA00004374"/>
    </source>
</evidence>
<dbReference type="GO" id="GO:0090149">
    <property type="term" value="P:mitochondrial membrane fission"/>
    <property type="evidence" value="ECO:0007669"/>
    <property type="project" value="InterPro"/>
</dbReference>
<reference evidence="14" key="1">
    <citation type="submission" date="2016-11" db="UniProtKB">
        <authorList>
            <consortium name="WormBaseParasite"/>
        </authorList>
    </citation>
    <scope>IDENTIFICATION</scope>
</reference>
<comment type="similarity">
    <text evidence="2 11">Belongs to the mitochondrial carrier (TC 2.A.29) family.</text>
</comment>
<keyword evidence="7" id="KW-1133">Transmembrane helix</keyword>
<evidence type="ECO:0000256" key="9">
    <source>
        <dbReference type="ARBA" id="ARBA00023136"/>
    </source>
</evidence>
<keyword evidence="3 11" id="KW-0813">Transport</keyword>
<dbReference type="PANTHER" id="PTHR21252">
    <property type="entry name" value="TB1 PROTEIN-RELATED"/>
    <property type="match status" value="1"/>
</dbReference>
<dbReference type="Proteomes" id="UP000095287">
    <property type="component" value="Unplaced"/>
</dbReference>
<evidence type="ECO:0000256" key="10">
    <source>
        <dbReference type="PROSITE-ProRule" id="PRU00282"/>
    </source>
</evidence>
<keyword evidence="13" id="KW-1185">Reference proteome</keyword>
<evidence type="ECO:0000256" key="11">
    <source>
        <dbReference type="RuleBase" id="RU000488"/>
    </source>
</evidence>
<sequence length="495" mass="54741">MSNFLLRSNDRPNSPTSHMHYDRYGQGSSSFPIQQRTFQPSNYASSSDVQDVHLKPEDPMATLCFTFADVASKYLIAHPCMVLRRQCQVHQSARSLHLTPFTLVPVVCHIISNEGPLTLWKGAIGNGVVWGLSAVTEIAIADVFGFPRNIVQGGSTEKFWRHVWLKAITAFSMMPFHISSFIETVRSESGLGSDDSRVTDVLTRGIDRLRFDFFGAKDSSRRFSVLHLAIPGVAYYTSHFLLSHYVQNYLTSTAKRYVSRKPPNERTTFHTYMPQMVGQMGSVLITDILLYPFSTILHRLYIQGTRTLIDNLDTGTAAISITVKYSGILDCFKSVVKNEGFWALYSGFGALALQCVLNFMLLRLVRSVFDHGREALQISTVPVVSSTHSSAPSSHFNNPSHANSAFLASPTHPGANISRYVPPPQPMAPDYYHTGGSVFGGFPGPSTAPTYDVNAVNAAATGDMTRQPNDRHSSFASDDLPWNVAQSNLDKTHGF</sequence>
<evidence type="ECO:0000256" key="4">
    <source>
        <dbReference type="ARBA" id="ARBA00022692"/>
    </source>
</evidence>
<dbReference type="InterPro" id="IPR018108">
    <property type="entry name" value="MCP_transmembrane"/>
</dbReference>
<accession>A0A1I8ALU2</accession>
<evidence type="ECO:0000256" key="8">
    <source>
        <dbReference type="ARBA" id="ARBA00023128"/>
    </source>
</evidence>
<dbReference type="InterPro" id="IPR039158">
    <property type="entry name" value="SLC25A46"/>
</dbReference>
<dbReference type="PANTHER" id="PTHR21252:SF2">
    <property type="entry name" value="MITOCHONDRIAL OUTER MEMBRANE PROTEIN SLC25A46"/>
    <property type="match status" value="1"/>
</dbReference>
<evidence type="ECO:0000256" key="3">
    <source>
        <dbReference type="ARBA" id="ARBA00022448"/>
    </source>
</evidence>
<evidence type="ECO:0000313" key="13">
    <source>
        <dbReference type="Proteomes" id="UP000095287"/>
    </source>
</evidence>
<dbReference type="WBParaSite" id="L893_g711.t1">
    <property type="protein sequence ID" value="L893_g711.t1"/>
    <property type="gene ID" value="L893_g711"/>
</dbReference>
<organism evidence="13 14">
    <name type="scientific">Steinernema glaseri</name>
    <dbReference type="NCBI Taxonomy" id="37863"/>
    <lineage>
        <taxon>Eukaryota</taxon>
        <taxon>Metazoa</taxon>
        <taxon>Ecdysozoa</taxon>
        <taxon>Nematoda</taxon>
        <taxon>Chromadorea</taxon>
        <taxon>Rhabditida</taxon>
        <taxon>Tylenchina</taxon>
        <taxon>Panagrolaimomorpha</taxon>
        <taxon>Strongyloidoidea</taxon>
        <taxon>Steinernematidae</taxon>
        <taxon>Steinernema</taxon>
    </lineage>
</organism>
<dbReference type="SUPFAM" id="SSF103506">
    <property type="entry name" value="Mitochondrial carrier"/>
    <property type="match status" value="1"/>
</dbReference>
<dbReference type="PROSITE" id="PS50920">
    <property type="entry name" value="SOLCAR"/>
    <property type="match status" value="1"/>
</dbReference>
<evidence type="ECO:0000256" key="7">
    <source>
        <dbReference type="ARBA" id="ARBA00022989"/>
    </source>
</evidence>
<proteinExistence type="inferred from homology"/>
<comment type="subcellular location">
    <subcellularLocation>
        <location evidence="1">Mitochondrion outer membrane</location>
        <topology evidence="1">Multi-pass membrane protein</topology>
    </subcellularLocation>
</comment>
<keyword evidence="5" id="KW-0677">Repeat</keyword>
<evidence type="ECO:0000256" key="12">
    <source>
        <dbReference type="SAM" id="MobiDB-lite"/>
    </source>
</evidence>
<evidence type="ECO:0000256" key="6">
    <source>
        <dbReference type="ARBA" id="ARBA00022787"/>
    </source>
</evidence>
<evidence type="ECO:0000256" key="2">
    <source>
        <dbReference type="ARBA" id="ARBA00006375"/>
    </source>
</evidence>
<dbReference type="Pfam" id="PF00153">
    <property type="entry name" value="Mito_carr"/>
    <property type="match status" value="1"/>
</dbReference>
<protein>
    <submittedName>
        <fullName evidence="14">Solute carrier family 25 member 46</fullName>
    </submittedName>
</protein>
<evidence type="ECO:0000256" key="5">
    <source>
        <dbReference type="ARBA" id="ARBA00022737"/>
    </source>
</evidence>
<dbReference type="AlphaFoldDB" id="A0A1I8ALU2"/>
<keyword evidence="9 10" id="KW-0472">Membrane</keyword>
<evidence type="ECO:0000313" key="14">
    <source>
        <dbReference type="WBParaSite" id="L893_g711.t1"/>
    </source>
</evidence>
<keyword evidence="8" id="KW-0496">Mitochondrion</keyword>
<feature type="compositionally biased region" description="Polar residues" evidence="12">
    <location>
        <begin position="1"/>
        <end position="17"/>
    </location>
</feature>
<dbReference type="InterPro" id="IPR023395">
    <property type="entry name" value="MCP_dom_sf"/>
</dbReference>
<keyword evidence="4 10" id="KW-0812">Transmembrane</keyword>
<name>A0A1I8ALU2_9BILA</name>
<dbReference type="GO" id="GO:0005741">
    <property type="term" value="C:mitochondrial outer membrane"/>
    <property type="evidence" value="ECO:0007669"/>
    <property type="project" value="UniProtKB-SubCell"/>
</dbReference>
<dbReference type="Gene3D" id="1.50.40.10">
    <property type="entry name" value="Mitochondrial carrier domain"/>
    <property type="match status" value="1"/>
</dbReference>